<gene>
    <name evidence="6" type="ORF">GCM10011501_14770</name>
</gene>
<organism evidence="6 7">
    <name type="scientific">Thalassotalea profundi</name>
    <dbReference type="NCBI Taxonomy" id="2036687"/>
    <lineage>
        <taxon>Bacteria</taxon>
        <taxon>Pseudomonadati</taxon>
        <taxon>Pseudomonadota</taxon>
        <taxon>Gammaproteobacteria</taxon>
        <taxon>Alteromonadales</taxon>
        <taxon>Colwelliaceae</taxon>
        <taxon>Thalassotalea</taxon>
    </lineage>
</organism>
<evidence type="ECO:0000259" key="5">
    <source>
        <dbReference type="PROSITE" id="PS01124"/>
    </source>
</evidence>
<dbReference type="EMBL" id="BNAH01000005">
    <property type="protein sequence ID" value="GHE86623.1"/>
    <property type="molecule type" value="Genomic_DNA"/>
</dbReference>
<keyword evidence="4" id="KW-1133">Transmembrane helix</keyword>
<accession>A0ABQ3IKM6</accession>
<dbReference type="Pfam" id="PF12833">
    <property type="entry name" value="HTH_18"/>
    <property type="match status" value="1"/>
</dbReference>
<keyword evidence="7" id="KW-1185">Reference proteome</keyword>
<dbReference type="Proteomes" id="UP000626370">
    <property type="component" value="Unassembled WGS sequence"/>
</dbReference>
<evidence type="ECO:0000313" key="6">
    <source>
        <dbReference type="EMBL" id="GHE86623.1"/>
    </source>
</evidence>
<feature type="transmembrane region" description="Helical" evidence="4">
    <location>
        <begin position="189"/>
        <end position="209"/>
    </location>
</feature>
<dbReference type="SUPFAM" id="SSF46689">
    <property type="entry name" value="Homeodomain-like"/>
    <property type="match status" value="1"/>
</dbReference>
<evidence type="ECO:0000256" key="1">
    <source>
        <dbReference type="ARBA" id="ARBA00023015"/>
    </source>
</evidence>
<feature type="transmembrane region" description="Helical" evidence="4">
    <location>
        <begin position="30"/>
        <end position="48"/>
    </location>
</feature>
<feature type="transmembrane region" description="Helical" evidence="4">
    <location>
        <begin position="60"/>
        <end position="81"/>
    </location>
</feature>
<feature type="transmembrane region" description="Helical" evidence="4">
    <location>
        <begin position="6"/>
        <end position="23"/>
    </location>
</feature>
<dbReference type="InterPro" id="IPR018060">
    <property type="entry name" value="HTH_AraC"/>
</dbReference>
<dbReference type="InterPro" id="IPR009057">
    <property type="entry name" value="Homeodomain-like_sf"/>
</dbReference>
<protein>
    <submittedName>
        <fullName evidence="6">Transcriptional regulator</fullName>
    </submittedName>
</protein>
<reference evidence="7" key="1">
    <citation type="journal article" date="2019" name="Int. J. Syst. Evol. Microbiol.">
        <title>The Global Catalogue of Microorganisms (GCM) 10K type strain sequencing project: providing services to taxonomists for standard genome sequencing and annotation.</title>
        <authorList>
            <consortium name="The Broad Institute Genomics Platform"/>
            <consortium name="The Broad Institute Genome Sequencing Center for Infectious Disease"/>
            <person name="Wu L."/>
            <person name="Ma J."/>
        </authorList>
    </citation>
    <scope>NUCLEOTIDE SEQUENCE [LARGE SCALE GENOMIC DNA]</scope>
    <source>
        <strain evidence="7">CGMCC 1.15922</strain>
    </source>
</reference>
<feature type="transmembrane region" description="Helical" evidence="4">
    <location>
        <begin position="124"/>
        <end position="146"/>
    </location>
</feature>
<dbReference type="SMART" id="SM00342">
    <property type="entry name" value="HTH_ARAC"/>
    <property type="match status" value="1"/>
</dbReference>
<keyword evidence="1" id="KW-0805">Transcription regulation</keyword>
<proteinExistence type="predicted"/>
<dbReference type="InterPro" id="IPR018062">
    <property type="entry name" value="HTH_AraC-typ_CS"/>
</dbReference>
<keyword evidence="4" id="KW-0472">Membrane</keyword>
<dbReference type="PROSITE" id="PS01124">
    <property type="entry name" value="HTH_ARAC_FAMILY_2"/>
    <property type="match status" value="1"/>
</dbReference>
<dbReference type="PROSITE" id="PS00041">
    <property type="entry name" value="HTH_ARAC_FAMILY_1"/>
    <property type="match status" value="1"/>
</dbReference>
<evidence type="ECO:0000313" key="7">
    <source>
        <dbReference type="Proteomes" id="UP000626370"/>
    </source>
</evidence>
<keyword evidence="4" id="KW-0812">Transmembrane</keyword>
<comment type="caution">
    <text evidence="6">The sequence shown here is derived from an EMBL/GenBank/DDBJ whole genome shotgun (WGS) entry which is preliminary data.</text>
</comment>
<keyword evidence="2" id="KW-0238">DNA-binding</keyword>
<dbReference type="PANTHER" id="PTHR43280:SF29">
    <property type="entry name" value="ARAC-FAMILY TRANSCRIPTIONAL REGULATOR"/>
    <property type="match status" value="1"/>
</dbReference>
<evidence type="ECO:0000256" key="2">
    <source>
        <dbReference type="ARBA" id="ARBA00023125"/>
    </source>
</evidence>
<feature type="transmembrane region" description="Helical" evidence="4">
    <location>
        <begin position="93"/>
        <end position="112"/>
    </location>
</feature>
<dbReference type="Gene3D" id="1.10.10.60">
    <property type="entry name" value="Homeodomain-like"/>
    <property type="match status" value="1"/>
</dbReference>
<feature type="domain" description="HTH araC/xylS-type" evidence="5">
    <location>
        <begin position="239"/>
        <end position="343"/>
    </location>
</feature>
<keyword evidence="3" id="KW-0804">Transcription</keyword>
<sequence length="348" mass="39946">MFELLTHFAIAQMLFCILVLLPQQQKNPSIRLYILLMLCGVSYCLGEIHPEKITHSFFWWFSHIGGNVLPGVFWLVSLSVFGDHTKLKRWQYALASMTLLIPLTYQAIQYIMSFNADTSRMLELLFGQSALLLELALIVHAFVVASKYWRDDLVQERRYIRGAVISLSAVYLILKIVADQLLNIDWQGIDIINSLLLVVLVTGINYFLFQLRTSSLFETVNVTPQKRSPNKKLSKELLRITASMTDEKLYQQDGITIAELAKHLGIHEYKLRNLINGELNYRNFNDFLNHYRIAEVSEKLIDSEFSTTPVLTLALESGFRSLSSFNKAFKATHGQTPTEFRKKTLSNL</sequence>
<evidence type="ECO:0000256" key="3">
    <source>
        <dbReference type="ARBA" id="ARBA00023163"/>
    </source>
</evidence>
<dbReference type="RefSeq" id="WP_189377627.1">
    <property type="nucleotide sequence ID" value="NZ_BNAH01000005.1"/>
</dbReference>
<feature type="transmembrane region" description="Helical" evidence="4">
    <location>
        <begin position="158"/>
        <end position="177"/>
    </location>
</feature>
<evidence type="ECO:0000256" key="4">
    <source>
        <dbReference type="SAM" id="Phobius"/>
    </source>
</evidence>
<dbReference type="PANTHER" id="PTHR43280">
    <property type="entry name" value="ARAC-FAMILY TRANSCRIPTIONAL REGULATOR"/>
    <property type="match status" value="1"/>
</dbReference>
<name>A0ABQ3IKM6_9GAMM</name>